<accession>A0AAV5AIA7</accession>
<dbReference type="InterPro" id="IPR029063">
    <property type="entry name" value="SAM-dependent_MTases_sf"/>
</dbReference>
<comment type="caution">
    <text evidence="1">The sequence shown here is derived from an EMBL/GenBank/DDBJ whole genome shotgun (WGS) entry which is preliminary data.</text>
</comment>
<evidence type="ECO:0000313" key="1">
    <source>
        <dbReference type="EMBL" id="GJJ13248.1"/>
    </source>
</evidence>
<dbReference type="CDD" id="cd02440">
    <property type="entry name" value="AdoMet_MTases"/>
    <property type="match status" value="1"/>
</dbReference>
<dbReference type="SUPFAM" id="SSF53335">
    <property type="entry name" value="S-adenosyl-L-methionine-dependent methyltransferases"/>
    <property type="match status" value="1"/>
</dbReference>
<dbReference type="Pfam" id="PF13489">
    <property type="entry name" value="Methyltransf_23"/>
    <property type="match status" value="1"/>
</dbReference>
<name>A0AAV5AIA7_9AGAM</name>
<sequence length="379" mass="42978">MSPDISISDSGSVNTRFSYETRSAVMSISDDNSLVMASPAPSIYSVTESIRQQSYRVEHGRIVNNYSDVYGLPADEEETYRLNEQHQFFTHMFGPFPQILYEILAPDSSTQKAVIDLGCGSGAWIYDVARAFPHCRAVGVDLAPIPGPSPPNFTGEIDDINLGLQHHYSQFDVVHTRFVAQGIQDYESYIDHMAKCLRPNGLLILCEFDFKIYRLDRVPYPPWGPSYTPNGQYIDTPFLCHWFNALNRAIESRGGSLAAEYMYDWAKNHPFFDGAEVAHQEMYFPFGPYSLTQELISLGYDAIKLNRVGEMVRNDVHSFLRGGRVMLLSNMSEGEVDLLENPAHIELENMQFPGLARVITVYARRKANVENTLVHKWNH</sequence>
<dbReference type="PANTHER" id="PTHR43591">
    <property type="entry name" value="METHYLTRANSFERASE"/>
    <property type="match status" value="1"/>
</dbReference>
<protein>
    <recommendedName>
        <fullName evidence="3">S-adenosyl-L-methionine-dependent methyltransferase</fullName>
    </recommendedName>
</protein>
<proteinExistence type="predicted"/>
<organism evidence="1 2">
    <name type="scientific">Clathrus columnatus</name>
    <dbReference type="NCBI Taxonomy" id="1419009"/>
    <lineage>
        <taxon>Eukaryota</taxon>
        <taxon>Fungi</taxon>
        <taxon>Dikarya</taxon>
        <taxon>Basidiomycota</taxon>
        <taxon>Agaricomycotina</taxon>
        <taxon>Agaricomycetes</taxon>
        <taxon>Phallomycetidae</taxon>
        <taxon>Phallales</taxon>
        <taxon>Clathraceae</taxon>
        <taxon>Clathrus</taxon>
    </lineage>
</organism>
<dbReference type="EMBL" id="BPWL01000008">
    <property type="protein sequence ID" value="GJJ13248.1"/>
    <property type="molecule type" value="Genomic_DNA"/>
</dbReference>
<keyword evidence="2" id="KW-1185">Reference proteome</keyword>
<dbReference type="PANTHER" id="PTHR43591:SF24">
    <property type="entry name" value="2-METHOXY-6-POLYPRENYL-1,4-BENZOQUINOL METHYLASE, MITOCHONDRIAL"/>
    <property type="match status" value="1"/>
</dbReference>
<dbReference type="Gene3D" id="3.40.50.150">
    <property type="entry name" value="Vaccinia Virus protein VP39"/>
    <property type="match status" value="1"/>
</dbReference>
<reference evidence="1" key="1">
    <citation type="submission" date="2021-10" db="EMBL/GenBank/DDBJ databases">
        <title>De novo Genome Assembly of Clathrus columnatus (Basidiomycota, Fungi) Using Illumina and Nanopore Sequence Data.</title>
        <authorList>
            <person name="Ogiso-Tanaka E."/>
            <person name="Itagaki H."/>
            <person name="Hosoya T."/>
            <person name="Hosaka K."/>
        </authorList>
    </citation>
    <scope>NUCLEOTIDE SEQUENCE</scope>
    <source>
        <strain evidence="1">MO-923</strain>
    </source>
</reference>
<evidence type="ECO:0000313" key="2">
    <source>
        <dbReference type="Proteomes" id="UP001050691"/>
    </source>
</evidence>
<dbReference type="Proteomes" id="UP001050691">
    <property type="component" value="Unassembled WGS sequence"/>
</dbReference>
<dbReference type="GO" id="GO:0008168">
    <property type="term" value="F:methyltransferase activity"/>
    <property type="evidence" value="ECO:0007669"/>
    <property type="project" value="TreeGrafter"/>
</dbReference>
<gene>
    <name evidence="1" type="ORF">Clacol_007499</name>
</gene>
<evidence type="ECO:0008006" key="3">
    <source>
        <dbReference type="Google" id="ProtNLM"/>
    </source>
</evidence>
<dbReference type="AlphaFoldDB" id="A0AAV5AIA7"/>